<name>A0A0C3M2J4_9AGAM</name>
<organism evidence="1 2">
    <name type="scientific">Tulasnella calospora MUT 4182</name>
    <dbReference type="NCBI Taxonomy" id="1051891"/>
    <lineage>
        <taxon>Eukaryota</taxon>
        <taxon>Fungi</taxon>
        <taxon>Dikarya</taxon>
        <taxon>Basidiomycota</taxon>
        <taxon>Agaricomycotina</taxon>
        <taxon>Agaricomycetes</taxon>
        <taxon>Cantharellales</taxon>
        <taxon>Tulasnellaceae</taxon>
        <taxon>Tulasnella</taxon>
    </lineage>
</organism>
<dbReference type="STRING" id="1051891.A0A0C3M2J4"/>
<feature type="non-terminal residue" evidence="1">
    <location>
        <position position="65"/>
    </location>
</feature>
<sequence length="65" mass="7289">ILPALTLDGMIHCKIHKGSFDSQRFKIFIAHLLEQMNPYPASHSVVVMGNCSIHKDPAIVEMVEE</sequence>
<keyword evidence="2" id="KW-1185">Reference proteome</keyword>
<dbReference type="Proteomes" id="UP000054248">
    <property type="component" value="Unassembled WGS sequence"/>
</dbReference>
<protein>
    <recommendedName>
        <fullName evidence="3">Tc1-like transposase DDE domain-containing protein</fullName>
    </recommendedName>
</protein>
<reference evidence="1 2" key="1">
    <citation type="submission" date="2014-04" db="EMBL/GenBank/DDBJ databases">
        <authorList>
            <consortium name="DOE Joint Genome Institute"/>
            <person name="Kuo A."/>
            <person name="Girlanda M."/>
            <person name="Perotto S."/>
            <person name="Kohler A."/>
            <person name="Nagy L.G."/>
            <person name="Floudas D."/>
            <person name="Copeland A."/>
            <person name="Barry K.W."/>
            <person name="Cichocki N."/>
            <person name="Veneault-Fourrey C."/>
            <person name="LaButti K."/>
            <person name="Lindquist E.A."/>
            <person name="Lipzen A."/>
            <person name="Lundell T."/>
            <person name="Morin E."/>
            <person name="Murat C."/>
            <person name="Sun H."/>
            <person name="Tunlid A."/>
            <person name="Henrissat B."/>
            <person name="Grigoriev I.V."/>
            <person name="Hibbett D.S."/>
            <person name="Martin F."/>
            <person name="Nordberg H.P."/>
            <person name="Cantor M.N."/>
            <person name="Hua S.X."/>
        </authorList>
    </citation>
    <scope>NUCLEOTIDE SEQUENCE [LARGE SCALE GENOMIC DNA]</scope>
    <source>
        <strain evidence="1 2">MUT 4182</strain>
    </source>
</reference>
<reference evidence="2" key="2">
    <citation type="submission" date="2015-01" db="EMBL/GenBank/DDBJ databases">
        <title>Evolutionary Origins and Diversification of the Mycorrhizal Mutualists.</title>
        <authorList>
            <consortium name="DOE Joint Genome Institute"/>
            <consortium name="Mycorrhizal Genomics Consortium"/>
            <person name="Kohler A."/>
            <person name="Kuo A."/>
            <person name="Nagy L.G."/>
            <person name="Floudas D."/>
            <person name="Copeland A."/>
            <person name="Barry K.W."/>
            <person name="Cichocki N."/>
            <person name="Veneault-Fourrey C."/>
            <person name="LaButti K."/>
            <person name="Lindquist E.A."/>
            <person name="Lipzen A."/>
            <person name="Lundell T."/>
            <person name="Morin E."/>
            <person name="Murat C."/>
            <person name="Riley R."/>
            <person name="Ohm R."/>
            <person name="Sun H."/>
            <person name="Tunlid A."/>
            <person name="Henrissat B."/>
            <person name="Grigoriev I.V."/>
            <person name="Hibbett D.S."/>
            <person name="Martin F."/>
        </authorList>
    </citation>
    <scope>NUCLEOTIDE SEQUENCE [LARGE SCALE GENOMIC DNA]</scope>
    <source>
        <strain evidence="2">MUT 4182</strain>
    </source>
</reference>
<dbReference type="EMBL" id="KN823001">
    <property type="protein sequence ID" value="KIO27922.1"/>
    <property type="molecule type" value="Genomic_DNA"/>
</dbReference>
<proteinExistence type="predicted"/>
<evidence type="ECO:0000313" key="2">
    <source>
        <dbReference type="Proteomes" id="UP000054248"/>
    </source>
</evidence>
<dbReference type="OrthoDB" id="2142724at2759"/>
<dbReference type="HOGENOM" id="CLU_188058_0_1_1"/>
<gene>
    <name evidence="1" type="ORF">M407DRAFT_35288</name>
</gene>
<feature type="non-terminal residue" evidence="1">
    <location>
        <position position="1"/>
    </location>
</feature>
<evidence type="ECO:0008006" key="3">
    <source>
        <dbReference type="Google" id="ProtNLM"/>
    </source>
</evidence>
<evidence type="ECO:0000313" key="1">
    <source>
        <dbReference type="EMBL" id="KIO27922.1"/>
    </source>
</evidence>
<dbReference type="AlphaFoldDB" id="A0A0C3M2J4"/>
<accession>A0A0C3M2J4</accession>